<sequence>MDYIKELNAFKDWLLMNDLPTGAITLWHTLMAVNNATGWKERFNAPSSTVGQLMGLSKQGILDARKILMEEGVNSV</sequence>
<gene>
    <name evidence="1" type="ORF">CFK40_12585</name>
</gene>
<proteinExistence type="predicted"/>
<dbReference type="KEGG" id="vne:CFK40_12585"/>
<name>A0A221MDS3_9BACI</name>
<dbReference type="Proteomes" id="UP000204391">
    <property type="component" value="Chromosome"/>
</dbReference>
<protein>
    <submittedName>
        <fullName evidence="1">Uncharacterized protein</fullName>
    </submittedName>
</protein>
<accession>A0A221MDS3</accession>
<organism evidence="1 2">
    <name type="scientific">Virgibacillus necropolis</name>
    <dbReference type="NCBI Taxonomy" id="163877"/>
    <lineage>
        <taxon>Bacteria</taxon>
        <taxon>Bacillati</taxon>
        <taxon>Bacillota</taxon>
        <taxon>Bacilli</taxon>
        <taxon>Bacillales</taxon>
        <taxon>Bacillaceae</taxon>
        <taxon>Virgibacillus</taxon>
    </lineage>
</organism>
<evidence type="ECO:0000313" key="2">
    <source>
        <dbReference type="Proteomes" id="UP000204391"/>
    </source>
</evidence>
<dbReference type="EMBL" id="CP022437">
    <property type="protein sequence ID" value="ASN05787.1"/>
    <property type="molecule type" value="Genomic_DNA"/>
</dbReference>
<reference evidence="1 2" key="1">
    <citation type="journal article" date="2003" name="Int. J. Syst. Evol. Microbiol.">
        <title>Virgibacillus carmonensis sp. nov., Virgibacillus necropolis sp. nov. and Virgibacillus picturae sp. nov., three novel species isolated from deteriorated mural paintings, transfer of the species of the genus salibacillus to Virgibacillus, as Virgibacillus marismortui comb. nov. and Virgibacillus salexigens comb. nov., and emended description of the genus Virgibacillus.</title>
        <authorList>
            <person name="Heyrman J."/>
            <person name="Logan N.A."/>
            <person name="Busse H.J."/>
            <person name="Balcaen A."/>
            <person name="Lebbe L."/>
            <person name="Rodriguez-Diaz M."/>
            <person name="Swings J."/>
            <person name="De Vos P."/>
        </authorList>
    </citation>
    <scope>NUCLEOTIDE SEQUENCE [LARGE SCALE GENOMIC DNA]</scope>
    <source>
        <strain evidence="1 2">LMG 19488</strain>
    </source>
</reference>
<evidence type="ECO:0000313" key="1">
    <source>
        <dbReference type="EMBL" id="ASN05787.1"/>
    </source>
</evidence>
<keyword evidence="2" id="KW-1185">Reference proteome</keyword>
<dbReference type="AlphaFoldDB" id="A0A221MDS3"/>